<accession>A0A8X6LKK6</accession>
<reference evidence="2" key="1">
    <citation type="submission" date="2020-07" db="EMBL/GenBank/DDBJ databases">
        <title>Multicomponent nature underlies the extraordinary mechanical properties of spider dragline silk.</title>
        <authorList>
            <person name="Kono N."/>
            <person name="Nakamura H."/>
            <person name="Mori M."/>
            <person name="Yoshida Y."/>
            <person name="Ohtoshi R."/>
            <person name="Malay A.D."/>
            <person name="Moran D.A.P."/>
            <person name="Tomita M."/>
            <person name="Numata K."/>
            <person name="Arakawa K."/>
        </authorList>
    </citation>
    <scope>NUCLEOTIDE SEQUENCE</scope>
</reference>
<evidence type="ECO:0000313" key="2">
    <source>
        <dbReference type="EMBL" id="GFR10809.1"/>
    </source>
</evidence>
<evidence type="ECO:0000313" key="3">
    <source>
        <dbReference type="Proteomes" id="UP000887116"/>
    </source>
</evidence>
<dbReference type="Proteomes" id="UP000887116">
    <property type="component" value="Unassembled WGS sequence"/>
</dbReference>
<feature type="region of interest" description="Disordered" evidence="1">
    <location>
        <begin position="27"/>
        <end position="47"/>
    </location>
</feature>
<proteinExistence type="predicted"/>
<keyword evidence="3" id="KW-1185">Reference proteome</keyword>
<organism evidence="2 3">
    <name type="scientific">Trichonephila clavata</name>
    <name type="common">Joro spider</name>
    <name type="synonym">Nephila clavata</name>
    <dbReference type="NCBI Taxonomy" id="2740835"/>
    <lineage>
        <taxon>Eukaryota</taxon>
        <taxon>Metazoa</taxon>
        <taxon>Ecdysozoa</taxon>
        <taxon>Arthropoda</taxon>
        <taxon>Chelicerata</taxon>
        <taxon>Arachnida</taxon>
        <taxon>Araneae</taxon>
        <taxon>Araneomorphae</taxon>
        <taxon>Entelegynae</taxon>
        <taxon>Araneoidea</taxon>
        <taxon>Nephilidae</taxon>
        <taxon>Trichonephila</taxon>
    </lineage>
</organism>
<dbReference type="EMBL" id="BMAO01016736">
    <property type="protein sequence ID" value="GFR10809.1"/>
    <property type="molecule type" value="Genomic_DNA"/>
</dbReference>
<protein>
    <submittedName>
        <fullName evidence="2">Uncharacterized protein</fullName>
    </submittedName>
</protein>
<evidence type="ECO:0000256" key="1">
    <source>
        <dbReference type="SAM" id="MobiDB-lite"/>
    </source>
</evidence>
<dbReference type="AlphaFoldDB" id="A0A8X6LKK6"/>
<name>A0A8X6LKK6_TRICU</name>
<gene>
    <name evidence="2" type="ORF">TNCT_91431</name>
</gene>
<sequence>MVRSKGSRFLIQMKDYMILIEMGQGEASVPPTGMKDRSGRARNQISGSGFTVESAGSIIGTLDQMDKVNLTGSDQSMDLTCCAPASMESDLRKE</sequence>
<comment type="caution">
    <text evidence="2">The sequence shown here is derived from an EMBL/GenBank/DDBJ whole genome shotgun (WGS) entry which is preliminary data.</text>
</comment>